<dbReference type="EMBL" id="GL377585">
    <property type="protein sequence ID" value="EFJ26286.1"/>
    <property type="molecule type" value="Genomic_DNA"/>
</dbReference>
<dbReference type="HOGENOM" id="CLU_038957_5_1_1"/>
<comment type="subcellular location">
    <subcellularLocation>
        <location evidence="1">Vacuole membrane</location>
        <topology evidence="1">Multi-pass membrane protein</topology>
    </subcellularLocation>
</comment>
<keyword evidence="3" id="KW-0410">Iron transport</keyword>
<dbReference type="GO" id="GO:0005774">
    <property type="term" value="C:vacuolar membrane"/>
    <property type="evidence" value="ECO:0007669"/>
    <property type="project" value="UniProtKB-SubCell"/>
</dbReference>
<dbReference type="InterPro" id="IPR008217">
    <property type="entry name" value="Ccc1_fam"/>
</dbReference>
<evidence type="ECO:0000313" key="12">
    <source>
        <dbReference type="Proteomes" id="UP000001514"/>
    </source>
</evidence>
<comment type="similarity">
    <text evidence="2">Belongs to the CCC1 family.</text>
</comment>
<dbReference type="KEGG" id="smo:SELMODRAFT_58851"/>
<gene>
    <name evidence="10" type="ORF">SELMODRAFT_48777</name>
    <name evidence="11" type="ORF">SELMODRAFT_58851</name>
</gene>
<protein>
    <recommendedName>
        <fullName evidence="13">VIT family protein</fullName>
    </recommendedName>
</protein>
<dbReference type="AlphaFoldDB" id="D8RPN9"/>
<sequence>FHYSHRAPWLRALVLGANDGLVSTASSMIAMTGARNGAAVLAGIAVLVAGACSMAIGEYVSVSSQRDTELSDIEKERKEFQSGPEAELGIDVDDLANPIQAALASATAFSSGGMIPLLAGAFVEGFKLRMIALAVSTSAGLFIFGAIGAWMGGSPLPKSIARVVLGGWMAMLVTFGILRLF</sequence>
<dbReference type="PANTHER" id="PTHR31851">
    <property type="entry name" value="FE(2+)/MN(2+) TRANSPORTER PCL1"/>
    <property type="match status" value="1"/>
</dbReference>
<dbReference type="Gramene" id="EFJ04675">
    <property type="protein sequence ID" value="EFJ04675"/>
    <property type="gene ID" value="SELMODRAFT_48777"/>
</dbReference>
<evidence type="ECO:0000256" key="3">
    <source>
        <dbReference type="ARBA" id="ARBA00022496"/>
    </source>
</evidence>
<evidence type="ECO:0000256" key="1">
    <source>
        <dbReference type="ARBA" id="ARBA00004128"/>
    </source>
</evidence>
<comment type="catalytic activity">
    <reaction evidence="8">
        <text>Fe(2+)(in) = Fe(2+)(out)</text>
        <dbReference type="Rhea" id="RHEA:28486"/>
        <dbReference type="ChEBI" id="CHEBI:29033"/>
    </reaction>
    <physiologicalReaction direction="left-to-right" evidence="8">
        <dbReference type="Rhea" id="RHEA:28487"/>
    </physiologicalReaction>
</comment>
<feature type="non-terminal residue" evidence="11">
    <location>
        <position position="181"/>
    </location>
</feature>
<feature type="transmembrane region" description="Helical" evidence="9">
    <location>
        <begin position="159"/>
        <end position="178"/>
    </location>
</feature>
<dbReference type="GO" id="GO:0016020">
    <property type="term" value="C:membrane"/>
    <property type="evidence" value="ECO:0000318"/>
    <property type="project" value="GO_Central"/>
</dbReference>
<dbReference type="eggNOG" id="KOG4473">
    <property type="taxonomic scope" value="Eukaryota"/>
</dbReference>
<feature type="transmembrane region" description="Helical" evidence="9">
    <location>
        <begin position="101"/>
        <end position="123"/>
    </location>
</feature>
<dbReference type="GO" id="GO:0005381">
    <property type="term" value="F:iron ion transmembrane transporter activity"/>
    <property type="evidence" value="ECO:0000318"/>
    <property type="project" value="GO_Central"/>
</dbReference>
<reference evidence="11 12" key="1">
    <citation type="journal article" date="2011" name="Science">
        <title>The Selaginella genome identifies genetic changes associated with the evolution of vascular plants.</title>
        <authorList>
            <person name="Banks J.A."/>
            <person name="Nishiyama T."/>
            <person name="Hasebe M."/>
            <person name="Bowman J.L."/>
            <person name="Gribskov M."/>
            <person name="dePamphilis C."/>
            <person name="Albert V.A."/>
            <person name="Aono N."/>
            <person name="Aoyama T."/>
            <person name="Ambrose B.A."/>
            <person name="Ashton N.W."/>
            <person name="Axtell M.J."/>
            <person name="Barker E."/>
            <person name="Barker M.S."/>
            <person name="Bennetzen J.L."/>
            <person name="Bonawitz N.D."/>
            <person name="Chapple C."/>
            <person name="Cheng C."/>
            <person name="Correa L.G."/>
            <person name="Dacre M."/>
            <person name="DeBarry J."/>
            <person name="Dreyer I."/>
            <person name="Elias M."/>
            <person name="Engstrom E.M."/>
            <person name="Estelle M."/>
            <person name="Feng L."/>
            <person name="Finet C."/>
            <person name="Floyd S.K."/>
            <person name="Frommer W.B."/>
            <person name="Fujita T."/>
            <person name="Gramzow L."/>
            <person name="Gutensohn M."/>
            <person name="Harholt J."/>
            <person name="Hattori M."/>
            <person name="Heyl A."/>
            <person name="Hirai T."/>
            <person name="Hiwatashi Y."/>
            <person name="Ishikawa M."/>
            <person name="Iwata M."/>
            <person name="Karol K.G."/>
            <person name="Koehler B."/>
            <person name="Kolukisaoglu U."/>
            <person name="Kubo M."/>
            <person name="Kurata T."/>
            <person name="Lalonde S."/>
            <person name="Li K."/>
            <person name="Li Y."/>
            <person name="Litt A."/>
            <person name="Lyons E."/>
            <person name="Manning G."/>
            <person name="Maruyama T."/>
            <person name="Michael T.P."/>
            <person name="Mikami K."/>
            <person name="Miyazaki S."/>
            <person name="Morinaga S."/>
            <person name="Murata T."/>
            <person name="Mueller-Roeber B."/>
            <person name="Nelson D.R."/>
            <person name="Obara M."/>
            <person name="Oguri Y."/>
            <person name="Olmstead R.G."/>
            <person name="Onodera N."/>
            <person name="Petersen B.L."/>
            <person name="Pils B."/>
            <person name="Prigge M."/>
            <person name="Rensing S.A."/>
            <person name="Riano-Pachon D.M."/>
            <person name="Roberts A.W."/>
            <person name="Sato Y."/>
            <person name="Scheller H.V."/>
            <person name="Schulz B."/>
            <person name="Schulz C."/>
            <person name="Shakirov E.V."/>
            <person name="Shibagaki N."/>
            <person name="Shinohara N."/>
            <person name="Shippen D.E."/>
            <person name="Soerensen I."/>
            <person name="Sotooka R."/>
            <person name="Sugimoto N."/>
            <person name="Sugita M."/>
            <person name="Sumikawa N."/>
            <person name="Tanurdzic M."/>
            <person name="Theissen G."/>
            <person name="Ulvskov P."/>
            <person name="Wakazuki S."/>
            <person name="Weng J.K."/>
            <person name="Willats W.W."/>
            <person name="Wipf D."/>
            <person name="Wolf P.G."/>
            <person name="Yang L."/>
            <person name="Zimmer A.D."/>
            <person name="Zhu Q."/>
            <person name="Mitros T."/>
            <person name="Hellsten U."/>
            <person name="Loque D."/>
            <person name="Otillar R."/>
            <person name="Salamov A."/>
            <person name="Schmutz J."/>
            <person name="Shapiro H."/>
            <person name="Lindquist E."/>
            <person name="Lucas S."/>
            <person name="Rokhsar D."/>
            <person name="Grigoriev I.V."/>
        </authorList>
    </citation>
    <scope>NUCLEOTIDE SEQUENCE [LARGE SCALE GENOMIC DNA]</scope>
</reference>
<organism evidence="12">
    <name type="scientific">Selaginella moellendorffii</name>
    <name type="common">Spikemoss</name>
    <dbReference type="NCBI Taxonomy" id="88036"/>
    <lineage>
        <taxon>Eukaryota</taxon>
        <taxon>Viridiplantae</taxon>
        <taxon>Streptophyta</taxon>
        <taxon>Embryophyta</taxon>
        <taxon>Tracheophyta</taxon>
        <taxon>Lycopodiopsida</taxon>
        <taxon>Selaginellales</taxon>
        <taxon>Selaginellaceae</taxon>
        <taxon>Selaginella</taxon>
    </lineage>
</organism>
<dbReference type="Gramene" id="EFJ26286">
    <property type="protein sequence ID" value="EFJ26286"/>
    <property type="gene ID" value="SELMODRAFT_58851"/>
</dbReference>
<evidence type="ECO:0000256" key="4">
    <source>
        <dbReference type="ARBA" id="ARBA00022554"/>
    </source>
</evidence>
<evidence type="ECO:0000256" key="7">
    <source>
        <dbReference type="ARBA" id="ARBA00023136"/>
    </source>
</evidence>
<evidence type="ECO:0000256" key="8">
    <source>
        <dbReference type="ARBA" id="ARBA00044464"/>
    </source>
</evidence>
<feature type="non-terminal residue" evidence="11">
    <location>
        <position position="1"/>
    </location>
</feature>
<dbReference type="KEGG" id="smo:SELMODRAFT_48777"/>
<evidence type="ECO:0000256" key="5">
    <source>
        <dbReference type="ARBA" id="ARBA00022692"/>
    </source>
</evidence>
<keyword evidence="12" id="KW-1185">Reference proteome</keyword>
<dbReference type="Pfam" id="PF01988">
    <property type="entry name" value="VIT1"/>
    <property type="match status" value="1"/>
</dbReference>
<keyword evidence="5 9" id="KW-0812">Transmembrane</keyword>
<dbReference type="Proteomes" id="UP000001514">
    <property type="component" value="Unassembled WGS sequence"/>
</dbReference>
<evidence type="ECO:0000256" key="6">
    <source>
        <dbReference type="ARBA" id="ARBA00022989"/>
    </source>
</evidence>
<keyword evidence="7 9" id="KW-0472">Membrane</keyword>
<keyword evidence="4" id="KW-0926">Vacuole</keyword>
<dbReference type="GO" id="GO:0005384">
    <property type="term" value="F:manganese ion transmembrane transporter activity"/>
    <property type="evidence" value="ECO:0000318"/>
    <property type="project" value="GO_Central"/>
</dbReference>
<keyword evidence="3" id="KW-0406">Ion transport</keyword>
<dbReference type="OMA" id="YTKRSQW"/>
<dbReference type="STRING" id="88036.D8RPN9"/>
<name>D8RPN9_SELML</name>
<dbReference type="InParanoid" id="D8RPN9"/>
<accession>D8RPN9</accession>
<feature type="transmembrane region" description="Helical" evidence="9">
    <location>
        <begin position="130"/>
        <end position="153"/>
    </location>
</feature>
<keyword evidence="6 9" id="KW-1133">Transmembrane helix</keyword>
<evidence type="ECO:0000313" key="11">
    <source>
        <dbReference type="EMBL" id="EFJ26286.1"/>
    </source>
</evidence>
<evidence type="ECO:0000256" key="2">
    <source>
        <dbReference type="ARBA" id="ARBA00007049"/>
    </source>
</evidence>
<proteinExistence type="inferred from homology"/>
<evidence type="ECO:0000256" key="9">
    <source>
        <dbReference type="SAM" id="Phobius"/>
    </source>
</evidence>
<dbReference type="GO" id="GO:0030026">
    <property type="term" value="P:intracellular manganese ion homeostasis"/>
    <property type="evidence" value="ECO:0000318"/>
    <property type="project" value="GO_Central"/>
</dbReference>
<evidence type="ECO:0000313" key="10">
    <source>
        <dbReference type="EMBL" id="EFJ04675.1"/>
    </source>
</evidence>
<evidence type="ECO:0008006" key="13">
    <source>
        <dbReference type="Google" id="ProtNLM"/>
    </source>
</evidence>
<keyword evidence="3" id="KW-0408">Iron</keyword>
<dbReference type="EMBL" id="GL377765">
    <property type="protein sequence ID" value="EFJ04675.1"/>
    <property type="molecule type" value="Genomic_DNA"/>
</dbReference>
<keyword evidence="3" id="KW-0813">Transport</keyword>
<feature type="transmembrane region" description="Helical" evidence="9">
    <location>
        <begin position="37"/>
        <end position="56"/>
    </location>
</feature>